<keyword evidence="1" id="KW-0732">Signal</keyword>
<dbReference type="RefSeq" id="WP_013137138.1">
    <property type="nucleotide sequence ID" value="NC_014168.1"/>
</dbReference>
<dbReference type="Proteomes" id="UP000002247">
    <property type="component" value="Chromosome"/>
</dbReference>
<protein>
    <recommendedName>
        <fullName evidence="4">Lipoprotein</fullName>
    </recommendedName>
</protein>
<sequence length="164" mass="17123">MNIARRRPVARAWSAGVLPGVVLALTGACGAAAAVADVRDVCDEGQRGVVDVKNSMQSFVEALGEYANATDEGKAERAAVGKFAWLAENSLRVAASRLDSVSSFSQPGPITEKSEELVHQMRLLFDALGTNDYAFVDPVIDGYNDAAVGFMAACTGDPVGGDEA</sequence>
<dbReference type="HOGENOM" id="CLU_1617872_0_0_11"/>
<evidence type="ECO:0000313" key="2">
    <source>
        <dbReference type="EMBL" id="ADG96682.1"/>
    </source>
</evidence>
<accession>D6ZAE0</accession>
<name>D6ZAE0_SEGRD</name>
<dbReference type="KEGG" id="srt:Srot_0193"/>
<gene>
    <name evidence="2" type="ordered locus">Srot_0193</name>
</gene>
<keyword evidence="3" id="KW-1185">Reference proteome</keyword>
<dbReference type="PROSITE" id="PS51257">
    <property type="entry name" value="PROKAR_LIPOPROTEIN"/>
    <property type="match status" value="1"/>
</dbReference>
<dbReference type="STRING" id="640132.Srot_0193"/>
<dbReference type="AlphaFoldDB" id="D6ZAE0"/>
<feature type="signal peptide" evidence="1">
    <location>
        <begin position="1"/>
        <end position="33"/>
    </location>
</feature>
<evidence type="ECO:0000313" key="3">
    <source>
        <dbReference type="Proteomes" id="UP000002247"/>
    </source>
</evidence>
<proteinExistence type="predicted"/>
<evidence type="ECO:0008006" key="4">
    <source>
        <dbReference type="Google" id="ProtNLM"/>
    </source>
</evidence>
<feature type="chain" id="PRO_5003091469" description="Lipoprotein" evidence="1">
    <location>
        <begin position="34"/>
        <end position="164"/>
    </location>
</feature>
<reference evidence="2 3" key="1">
    <citation type="journal article" date="2010" name="Stand. Genomic Sci.">
        <title>Complete genome sequence of Segniliparus rotundus type strain (CDC 1076).</title>
        <authorList>
            <person name="Sikorski J."/>
            <person name="Lapidus A."/>
            <person name="Copeland A."/>
            <person name="Misra M."/>
            <person name="Glavina Del Rio T."/>
            <person name="Nolan M."/>
            <person name="Lucas S."/>
            <person name="Chen F."/>
            <person name="Tice H."/>
            <person name="Cheng J.F."/>
            <person name="Jando M."/>
            <person name="Schneider S."/>
            <person name="Bruce D."/>
            <person name="Goodwin L."/>
            <person name="Pitluck S."/>
            <person name="Liolios K."/>
            <person name="Mikhailova N."/>
            <person name="Pati A."/>
            <person name="Ivanova N."/>
            <person name="Mavromatis K."/>
            <person name="Chen A."/>
            <person name="Palaniappan K."/>
            <person name="Chertkov O."/>
            <person name="Land M."/>
            <person name="Hauser L."/>
            <person name="Chang Y.J."/>
            <person name="Jeffries C.D."/>
            <person name="Brettin T."/>
            <person name="Detter J.C."/>
            <person name="Han C."/>
            <person name="Rohde M."/>
            <person name="Goker M."/>
            <person name="Bristow J."/>
            <person name="Eisen J.A."/>
            <person name="Markowitz V."/>
            <person name="Hugenholtz P."/>
            <person name="Kyrpides N.C."/>
            <person name="Klenk H.P."/>
        </authorList>
    </citation>
    <scope>NUCLEOTIDE SEQUENCE [LARGE SCALE GENOMIC DNA]</scope>
    <source>
        <strain evidence="3">ATCC BAA-972 / CDC 1076 / CIP 108378 / DSM 44985 / JCM 13578</strain>
    </source>
</reference>
<organism evidence="2 3">
    <name type="scientific">Segniliparus rotundus (strain ATCC BAA-972 / CDC 1076 / CIP 108378 / DSM 44985 / JCM 13578)</name>
    <dbReference type="NCBI Taxonomy" id="640132"/>
    <lineage>
        <taxon>Bacteria</taxon>
        <taxon>Bacillati</taxon>
        <taxon>Actinomycetota</taxon>
        <taxon>Actinomycetes</taxon>
        <taxon>Mycobacteriales</taxon>
        <taxon>Segniliparaceae</taxon>
        <taxon>Segniliparus</taxon>
    </lineage>
</organism>
<dbReference type="EMBL" id="CP001958">
    <property type="protein sequence ID" value="ADG96682.1"/>
    <property type="molecule type" value="Genomic_DNA"/>
</dbReference>
<evidence type="ECO:0000256" key="1">
    <source>
        <dbReference type="SAM" id="SignalP"/>
    </source>
</evidence>